<dbReference type="AlphaFoldDB" id="A0A0G0PLB0"/>
<evidence type="ECO:0000313" key="6">
    <source>
        <dbReference type="EMBL" id="KKR28678.1"/>
    </source>
</evidence>
<feature type="transmembrane region" description="Helical" evidence="5">
    <location>
        <begin position="171"/>
        <end position="189"/>
    </location>
</feature>
<comment type="caution">
    <text evidence="6">The sequence shown here is derived from an EMBL/GenBank/DDBJ whole genome shotgun (WGS) entry which is preliminary data.</text>
</comment>
<dbReference type="GO" id="GO:0012505">
    <property type="term" value="C:endomembrane system"/>
    <property type="evidence" value="ECO:0007669"/>
    <property type="project" value="UniProtKB-SubCell"/>
</dbReference>
<dbReference type="GO" id="GO:0042500">
    <property type="term" value="F:aspartic endopeptidase activity, intramembrane cleaving"/>
    <property type="evidence" value="ECO:0007669"/>
    <property type="project" value="InterPro"/>
</dbReference>
<feature type="transmembrane region" description="Helical" evidence="5">
    <location>
        <begin position="99"/>
        <end position="115"/>
    </location>
</feature>
<protein>
    <submittedName>
        <fullName evidence="6">Uncharacterized protein</fullName>
    </submittedName>
</protein>
<evidence type="ECO:0000256" key="3">
    <source>
        <dbReference type="ARBA" id="ARBA00022989"/>
    </source>
</evidence>
<dbReference type="Pfam" id="PF06550">
    <property type="entry name" value="SPP"/>
    <property type="match status" value="1"/>
</dbReference>
<evidence type="ECO:0000313" key="7">
    <source>
        <dbReference type="Proteomes" id="UP000034793"/>
    </source>
</evidence>
<organism evidence="6 7">
    <name type="scientific">Candidatus Woesebacteria bacterium GW2011_GWA1_39_8</name>
    <dbReference type="NCBI Taxonomy" id="1618552"/>
    <lineage>
        <taxon>Bacteria</taxon>
        <taxon>Candidatus Woeseibacteriota</taxon>
    </lineage>
</organism>
<dbReference type="GO" id="GO:0016020">
    <property type="term" value="C:membrane"/>
    <property type="evidence" value="ECO:0007669"/>
    <property type="project" value="InterPro"/>
</dbReference>
<proteinExistence type="predicted"/>
<dbReference type="EMBL" id="LBXL01000044">
    <property type="protein sequence ID" value="KKR28678.1"/>
    <property type="molecule type" value="Genomic_DNA"/>
</dbReference>
<feature type="transmembrane region" description="Helical" evidence="5">
    <location>
        <begin position="122"/>
        <end position="151"/>
    </location>
</feature>
<name>A0A0G0PLB0_9BACT</name>
<evidence type="ECO:0000256" key="5">
    <source>
        <dbReference type="SAM" id="Phobius"/>
    </source>
</evidence>
<comment type="subcellular location">
    <subcellularLocation>
        <location evidence="1">Endomembrane system</location>
        <topology evidence="1">Multi-pass membrane protein</topology>
    </subcellularLocation>
</comment>
<keyword evidence="2 5" id="KW-0812">Transmembrane</keyword>
<feature type="transmembrane region" description="Helical" evidence="5">
    <location>
        <begin position="201"/>
        <end position="223"/>
    </location>
</feature>
<evidence type="ECO:0000256" key="1">
    <source>
        <dbReference type="ARBA" id="ARBA00004127"/>
    </source>
</evidence>
<dbReference type="InterPro" id="IPR010545">
    <property type="entry name" value="SPP"/>
</dbReference>
<dbReference type="Proteomes" id="UP000034793">
    <property type="component" value="Unassembled WGS sequence"/>
</dbReference>
<evidence type="ECO:0000256" key="4">
    <source>
        <dbReference type="ARBA" id="ARBA00023136"/>
    </source>
</evidence>
<sequence length="279" mass="30694">MRIKLDLYFKESLLFAATLFVGIFSAYRILISSTPIIVPEVRFGWSDTVFLVILALFFIFFSRYQRVARFSFKLFLILIVFSGTSVIMGAVLLPPWDTWITFLITAGFLFIKNVLIHNIGMILALAGIGSLLGLTISPGTAVIIMVILSFYDIIAVYVTKHMVKMAKTMMESGAIFGFIIPSQMSGFFFHKQEAQAQAGAGGQFMILGSGDIGLPVVLASSVVRYSLTGAIIVAVFSLIGLFLTHLIFVNQKERKPMAALPPIATMSIIGYFVALITNF</sequence>
<feature type="transmembrane region" description="Helical" evidence="5">
    <location>
        <begin position="43"/>
        <end position="62"/>
    </location>
</feature>
<keyword evidence="4 5" id="KW-0472">Membrane</keyword>
<feature type="transmembrane region" description="Helical" evidence="5">
    <location>
        <begin position="256"/>
        <end position="276"/>
    </location>
</feature>
<accession>A0A0G0PLB0</accession>
<feature type="transmembrane region" description="Helical" evidence="5">
    <location>
        <begin position="74"/>
        <end position="93"/>
    </location>
</feature>
<dbReference type="InterPro" id="IPR006639">
    <property type="entry name" value="Preselin/SPP"/>
</dbReference>
<reference evidence="6 7" key="1">
    <citation type="journal article" date="2015" name="Nature">
        <title>rRNA introns, odd ribosomes, and small enigmatic genomes across a large radiation of phyla.</title>
        <authorList>
            <person name="Brown C.T."/>
            <person name="Hug L.A."/>
            <person name="Thomas B.C."/>
            <person name="Sharon I."/>
            <person name="Castelle C.J."/>
            <person name="Singh A."/>
            <person name="Wilkins M.J."/>
            <person name="Williams K.H."/>
            <person name="Banfield J.F."/>
        </authorList>
    </citation>
    <scope>NUCLEOTIDE SEQUENCE [LARGE SCALE GENOMIC DNA]</scope>
</reference>
<dbReference type="SMART" id="SM00730">
    <property type="entry name" value="PSN"/>
    <property type="match status" value="1"/>
</dbReference>
<gene>
    <name evidence="6" type="ORF">UT61_C0044G0011</name>
</gene>
<keyword evidence="3 5" id="KW-1133">Transmembrane helix</keyword>
<feature type="transmembrane region" description="Helical" evidence="5">
    <location>
        <begin position="229"/>
        <end position="249"/>
    </location>
</feature>
<feature type="transmembrane region" description="Helical" evidence="5">
    <location>
        <begin position="12"/>
        <end position="31"/>
    </location>
</feature>
<evidence type="ECO:0000256" key="2">
    <source>
        <dbReference type="ARBA" id="ARBA00022692"/>
    </source>
</evidence>